<dbReference type="EMBL" id="JARVKM010000057">
    <property type="protein sequence ID" value="KAK9772855.1"/>
    <property type="molecule type" value="Genomic_DNA"/>
</dbReference>
<proteinExistence type="inferred from homology"/>
<dbReference type="Pfam" id="PF04828">
    <property type="entry name" value="GFA"/>
    <property type="match status" value="1"/>
</dbReference>
<feature type="domain" description="CENP-V/GFA" evidence="5">
    <location>
        <begin position="27"/>
        <end position="150"/>
    </location>
</feature>
<evidence type="ECO:0000313" key="6">
    <source>
        <dbReference type="EMBL" id="KAK9772855.1"/>
    </source>
</evidence>
<accession>A0ABR2XGQ6</accession>
<keyword evidence="7" id="KW-1185">Reference proteome</keyword>
<dbReference type="InterPro" id="IPR011057">
    <property type="entry name" value="Mss4-like_sf"/>
</dbReference>
<sequence>MSGLEKPAGKDDALPEQKPFASTPQPLTASCHCGRVTLEIPSKPQDICECRCSICYRYGALWAYYKRGQVTVTVSAEPAPGVSQQSYVRTDEGADGDIGFFWCGHCGCMTHWWKMGQDGPLDDAEAKMGVNSRMLPKHLVEIARRSIVVC</sequence>
<evidence type="ECO:0000256" key="1">
    <source>
        <dbReference type="ARBA" id="ARBA00005495"/>
    </source>
</evidence>
<evidence type="ECO:0000256" key="3">
    <source>
        <dbReference type="ARBA" id="ARBA00022833"/>
    </source>
</evidence>
<keyword evidence="2" id="KW-0479">Metal-binding</keyword>
<name>A0ABR2XGQ6_9PEZI</name>
<evidence type="ECO:0000256" key="4">
    <source>
        <dbReference type="SAM" id="MobiDB-lite"/>
    </source>
</evidence>
<evidence type="ECO:0000259" key="5">
    <source>
        <dbReference type="PROSITE" id="PS51891"/>
    </source>
</evidence>
<evidence type="ECO:0000256" key="2">
    <source>
        <dbReference type="ARBA" id="ARBA00022723"/>
    </source>
</evidence>
<organism evidence="6 7">
    <name type="scientific">Seiridium cardinale</name>
    <dbReference type="NCBI Taxonomy" id="138064"/>
    <lineage>
        <taxon>Eukaryota</taxon>
        <taxon>Fungi</taxon>
        <taxon>Dikarya</taxon>
        <taxon>Ascomycota</taxon>
        <taxon>Pezizomycotina</taxon>
        <taxon>Sordariomycetes</taxon>
        <taxon>Xylariomycetidae</taxon>
        <taxon>Amphisphaeriales</taxon>
        <taxon>Sporocadaceae</taxon>
        <taxon>Seiridium</taxon>
    </lineage>
</organism>
<dbReference type="SUPFAM" id="SSF51316">
    <property type="entry name" value="Mss4-like"/>
    <property type="match status" value="1"/>
</dbReference>
<dbReference type="PROSITE" id="PS51891">
    <property type="entry name" value="CENP_V_GFA"/>
    <property type="match status" value="1"/>
</dbReference>
<comment type="caution">
    <text evidence="6">The sequence shown here is derived from an EMBL/GenBank/DDBJ whole genome shotgun (WGS) entry which is preliminary data.</text>
</comment>
<dbReference type="Proteomes" id="UP001465668">
    <property type="component" value="Unassembled WGS sequence"/>
</dbReference>
<dbReference type="InterPro" id="IPR006913">
    <property type="entry name" value="CENP-V/GFA"/>
</dbReference>
<feature type="region of interest" description="Disordered" evidence="4">
    <location>
        <begin position="1"/>
        <end position="24"/>
    </location>
</feature>
<protein>
    <submittedName>
        <fullName evidence="6">CENP-V/GFA domain-containing protein</fullName>
    </submittedName>
</protein>
<keyword evidence="3" id="KW-0862">Zinc</keyword>
<reference evidence="6 7" key="1">
    <citation type="submission" date="2024-02" db="EMBL/GenBank/DDBJ databases">
        <title>First draft genome assembly of two strains of Seiridium cardinale.</title>
        <authorList>
            <person name="Emiliani G."/>
            <person name="Scali E."/>
        </authorList>
    </citation>
    <scope>NUCLEOTIDE SEQUENCE [LARGE SCALE GENOMIC DNA]</scope>
    <source>
        <strain evidence="6 7">BM-138-000479</strain>
    </source>
</reference>
<dbReference type="Gene3D" id="2.170.150.70">
    <property type="match status" value="1"/>
</dbReference>
<gene>
    <name evidence="6" type="ORF">SCAR479_10540</name>
</gene>
<comment type="similarity">
    <text evidence="1">Belongs to the Gfa family.</text>
</comment>
<evidence type="ECO:0000313" key="7">
    <source>
        <dbReference type="Proteomes" id="UP001465668"/>
    </source>
</evidence>
<dbReference type="PROSITE" id="PS51257">
    <property type="entry name" value="PROKAR_LIPOPROTEIN"/>
    <property type="match status" value="1"/>
</dbReference>